<comment type="similarity">
    <text evidence="6">Belongs to the DOP1 family.</text>
</comment>
<evidence type="ECO:0000256" key="2">
    <source>
        <dbReference type="ARBA" id="ARBA00022448"/>
    </source>
</evidence>
<dbReference type="Pfam" id="PF24597">
    <property type="entry name" value="TPR_DOP1_M"/>
    <property type="match status" value="1"/>
</dbReference>
<comment type="caution">
    <text evidence="11">The sequence shown here is derived from an EMBL/GenBank/DDBJ whole genome shotgun (WGS) entry which is preliminary data.</text>
</comment>
<evidence type="ECO:0000313" key="11">
    <source>
        <dbReference type="EMBL" id="KAH0565127.1"/>
    </source>
</evidence>
<keyword evidence="2" id="KW-0813">Transport</keyword>
<reference evidence="11" key="1">
    <citation type="submission" date="2021-03" db="EMBL/GenBank/DDBJ databases">
        <title>Comparative genomics and phylogenomic investigation of the class Geoglossomycetes provide insights into ecological specialization and systematics.</title>
        <authorList>
            <person name="Melie T."/>
            <person name="Pirro S."/>
            <person name="Miller A.N."/>
            <person name="Quandt A."/>
        </authorList>
    </citation>
    <scope>NUCLEOTIDE SEQUENCE</scope>
    <source>
        <strain evidence="11">CAQ_001_2017</strain>
    </source>
</reference>
<dbReference type="SUPFAM" id="SSF48371">
    <property type="entry name" value="ARM repeat"/>
    <property type="match status" value="1"/>
</dbReference>
<keyword evidence="12" id="KW-1185">Reference proteome</keyword>
<evidence type="ECO:0000256" key="3">
    <source>
        <dbReference type="ARBA" id="ARBA00022927"/>
    </source>
</evidence>
<dbReference type="GO" id="GO:0000139">
    <property type="term" value="C:Golgi membrane"/>
    <property type="evidence" value="ECO:0007669"/>
    <property type="project" value="UniProtKB-SubCell"/>
</dbReference>
<dbReference type="EMBL" id="JAGHQM010000133">
    <property type="protein sequence ID" value="KAH0565127.1"/>
    <property type="molecule type" value="Genomic_DNA"/>
</dbReference>
<dbReference type="GO" id="GO:0005802">
    <property type="term" value="C:trans-Golgi network"/>
    <property type="evidence" value="ECO:0007669"/>
    <property type="project" value="TreeGrafter"/>
</dbReference>
<feature type="domain" description="DOP1-like middle TPR" evidence="9">
    <location>
        <begin position="361"/>
        <end position="586"/>
    </location>
</feature>
<feature type="domain" description="DOP1-like C-terminal" evidence="10">
    <location>
        <begin position="1355"/>
        <end position="1423"/>
    </location>
</feature>
<dbReference type="GO" id="GO:0006895">
    <property type="term" value="P:Golgi to endosome transport"/>
    <property type="evidence" value="ECO:0007669"/>
    <property type="project" value="InterPro"/>
</dbReference>
<dbReference type="Proteomes" id="UP000750711">
    <property type="component" value="Unassembled WGS sequence"/>
</dbReference>
<dbReference type="PANTHER" id="PTHR14042">
    <property type="entry name" value="DOPEY-RELATED"/>
    <property type="match status" value="1"/>
</dbReference>
<comment type="subcellular location">
    <subcellularLocation>
        <location evidence="1">Golgi apparatus membrane</location>
        <topology evidence="1">Peripheral membrane protein</topology>
    </subcellularLocation>
</comment>
<organism evidence="11 12">
    <name type="scientific">Trichoglossum hirsutum</name>
    <dbReference type="NCBI Taxonomy" id="265104"/>
    <lineage>
        <taxon>Eukaryota</taxon>
        <taxon>Fungi</taxon>
        <taxon>Dikarya</taxon>
        <taxon>Ascomycota</taxon>
        <taxon>Pezizomycotina</taxon>
        <taxon>Geoglossomycetes</taxon>
        <taxon>Geoglossales</taxon>
        <taxon>Geoglossaceae</taxon>
        <taxon>Trichoglossum</taxon>
    </lineage>
</organism>
<name>A0A9P8RT06_9PEZI</name>
<evidence type="ECO:0008006" key="13">
    <source>
        <dbReference type="Google" id="ProtNLM"/>
    </source>
</evidence>
<dbReference type="Pfam" id="PF04118">
    <property type="entry name" value="Dopey_N"/>
    <property type="match status" value="1"/>
</dbReference>
<protein>
    <recommendedName>
        <fullName evidence="13">Dopey N-terminal domain-containing protein</fullName>
    </recommendedName>
</protein>
<evidence type="ECO:0000256" key="6">
    <source>
        <dbReference type="ARBA" id="ARBA00046326"/>
    </source>
</evidence>
<evidence type="ECO:0000259" key="9">
    <source>
        <dbReference type="Pfam" id="PF24597"/>
    </source>
</evidence>
<dbReference type="InterPro" id="IPR056458">
    <property type="entry name" value="TPR_DOP1_M"/>
</dbReference>
<evidence type="ECO:0000256" key="4">
    <source>
        <dbReference type="ARBA" id="ARBA00023034"/>
    </source>
</evidence>
<evidence type="ECO:0000313" key="12">
    <source>
        <dbReference type="Proteomes" id="UP000750711"/>
    </source>
</evidence>
<dbReference type="Pfam" id="PF24598">
    <property type="entry name" value="DOP1_C"/>
    <property type="match status" value="2"/>
</dbReference>
<keyword evidence="3" id="KW-0653">Protein transport</keyword>
<dbReference type="GO" id="GO:0015031">
    <property type="term" value="P:protein transport"/>
    <property type="evidence" value="ECO:0007669"/>
    <property type="project" value="UniProtKB-KW"/>
</dbReference>
<evidence type="ECO:0000256" key="1">
    <source>
        <dbReference type="ARBA" id="ARBA00004395"/>
    </source>
</evidence>
<evidence type="ECO:0000259" key="8">
    <source>
        <dbReference type="Pfam" id="PF04118"/>
    </source>
</evidence>
<proteinExistence type="inferred from homology"/>
<feature type="region of interest" description="Disordered" evidence="7">
    <location>
        <begin position="1038"/>
        <end position="1057"/>
    </location>
</feature>
<evidence type="ECO:0000256" key="5">
    <source>
        <dbReference type="ARBA" id="ARBA00023136"/>
    </source>
</evidence>
<dbReference type="PANTHER" id="PTHR14042:SF24">
    <property type="entry name" value="PROTEIN DOPEY-1 HOMOLOG"/>
    <property type="match status" value="1"/>
</dbReference>
<feature type="domain" description="DOP1 N-terminal" evidence="8">
    <location>
        <begin position="10"/>
        <end position="326"/>
    </location>
</feature>
<feature type="compositionally biased region" description="Basic and acidic residues" evidence="7">
    <location>
        <begin position="1471"/>
        <end position="1482"/>
    </location>
</feature>
<dbReference type="GO" id="GO:0005829">
    <property type="term" value="C:cytosol"/>
    <property type="evidence" value="ECO:0007669"/>
    <property type="project" value="GOC"/>
</dbReference>
<keyword evidence="4" id="KW-0333">Golgi apparatus</keyword>
<evidence type="ECO:0000256" key="7">
    <source>
        <dbReference type="SAM" id="MobiDB-lite"/>
    </source>
</evidence>
<dbReference type="GO" id="GO:0005768">
    <property type="term" value="C:endosome"/>
    <property type="evidence" value="ECO:0007669"/>
    <property type="project" value="TreeGrafter"/>
</dbReference>
<evidence type="ECO:0000259" key="10">
    <source>
        <dbReference type="Pfam" id="PF24598"/>
    </source>
</evidence>
<feature type="domain" description="DOP1-like C-terminal" evidence="10">
    <location>
        <begin position="1444"/>
        <end position="1848"/>
    </location>
</feature>
<dbReference type="InterPro" id="IPR016024">
    <property type="entry name" value="ARM-type_fold"/>
</dbReference>
<gene>
    <name evidence="11" type="ORF">GP486_001478</name>
</gene>
<dbReference type="InterPro" id="IPR007249">
    <property type="entry name" value="DOP1_N"/>
</dbReference>
<dbReference type="InterPro" id="IPR040314">
    <property type="entry name" value="DOP1"/>
</dbReference>
<feature type="region of interest" description="Disordered" evidence="7">
    <location>
        <begin position="1466"/>
        <end position="1485"/>
    </location>
</feature>
<feature type="region of interest" description="Disordered" evidence="7">
    <location>
        <begin position="1786"/>
        <end position="1807"/>
    </location>
</feature>
<keyword evidence="5" id="KW-0472">Membrane</keyword>
<feature type="region of interest" description="Disordered" evidence="7">
    <location>
        <begin position="786"/>
        <end position="807"/>
    </location>
</feature>
<accession>A0A9P8RT06</accession>
<sequence length="1873" mass="206901">MALLDLYKKDKNYRRYASGVERALSSFDTALQEWADYISFLGRLLKALQAHPANIAVIPMKTIVAKRLAQSLDPKLPSGVHQKALEVYAYIFSMISKDDLSRDLPIYLPGLTPTLSFASLAVRPVFLSLLETYLIPVSASALRAALKALILALLPGLEEETSEDFERTLRLLENLRDAVKTNQSPQLDDYEGMGDNYFWQCFFLASITSASRRQGALAFLVRKLPKLGADDTAGGKLSPAVKSVVSPEPGLLIRCFVVGLSDEQLLVQRGFLDLLVTHLPLDSLILQGRVIKEDLDRLLAAAAGVVVRRDMSLNRRLWTWFLGPEQTAGAGPDSASSSPILPSAHSTIALPSTVGSAQTRYFGQYGLHALVRGIRGLISQGHKSPSERARPFRICLSLMDRWEIGGLIVPEVFLPIINSVREYEHVAATKDQFNEVLRSASVFFDGVESGLIWGELAGLMASAIRDYSLDYEVRLDKLKFVKFVVTHFNIREEEMLVVHIPMVVLALLVMIREADSTRLEDSEKVHGGLRTILTLAVSIAQDLIDVAPERAFLMGASANDSVSLGRHQRRLSIQNTEVLNAIQRFYVQDQGSLEVSGPPFSARDAGELLLREASYIVSRVLLSSPSDDGLEPRTKLLVTLLNKAPISDTLKNANLFSAFQQLLGSSPADKSRHLPFSTFSAITSAVCSLQTKSYLSNSQISKLTPWLVRQAWGHISPTNPKYHIESVRCLWQLQSTISPTSHGIEAAISTIMTENDISGTFSFRGADTGRTFAILWTHSVQGHGGLEETGNDSVQASGDGNRGNKRPAGRMRAYEYMLTRPLFLLLDALGDEGTELFEFARGWLHTLSSVDRLFQIFITRFLALDFLQPGSIASKDLNVHTVTCKFSEGDDLELCLYYLQTLSNILRWSSAGVWTTMAKQVVTTIDKAQGHLTTEPEHKQGLSFQGFFTEVCMRVVIAEHSLDSSDLSRRISKPHRVALSVLHRILSNPHSAALADLELEYPLIEKLMASVERPDASVQVSLLDVVFATLKLRAHKTSESTAGGHRRANSKDTTRDSLLSLNTERSETESFLSPPPPQLIKCLQLGFCSVNSRPVLDSWINFLAECLPLYSETIFQILIPLVECLCNQISMVFDDLKSTFKGPQAARVVSPESSLIALLNGLEQILAAAHDRLSTDELKTPNIRSPEQPQGFLSNMVSGVFASETSQSRSATANNRLTVLLSFQDSIRICFAIWSWGGYGSNGSPQDATSLASFTYTSLRMRNRARRILEQLFTTETLECLETLVEIWLKSPTTSEGTRMASVFGLLHVLDGSRPKHTIPAIFNAIYSRTNPHALEPTRKSTLTSNLADVEIVGFLVEYARSLEDDTMDEIWTDCLTFLRDVLGNPFPHRQTLPRLLEFTAILGEKVDNTNYGEQRRMRRDLSVSAYAFPIRECMSTNFTGYCQELFVRLLTATFTAKPISFSLDGSPPVSHEKGGDWDSHGENAGARHPVHADDIVTILAPIVPNLGKILGETDRILGVTTSISTNVIGPTFRARSFPHNVTKSTLDLLHQLTRIPSAQKSWKKDISDAFNDHRFFSSPIALVEGNWIPLLRQWALSHKDCILELLPRISPPTAAGIVFGVGASSARQEADHKTQLHLRRIAFLLLAAEENAFVANMSSIEEKLVELLTTTAASSPSSIVRAEVYMVLRALILKTSAVHLAPLWPIVNYELQAAISSVVPSSQSDIYNNSTILQACKLLDTLLVIAPDEFQLHEWLFVTDTIDAVYRPVDRSPVALVDEISEDLGSTASTPAPHIGGDSLSQSGNAKRRPLLGLDTVKDIQKDDLLGKVLKPFFSQLSICAFESTYSMGMADWKACSDNLLYDLFDDSTIVG</sequence>
<dbReference type="InterPro" id="IPR056457">
    <property type="entry name" value="DOP1_C"/>
</dbReference>